<comment type="caution">
    <text evidence="2">The sequence shown here is derived from an EMBL/GenBank/DDBJ whole genome shotgun (WGS) entry which is preliminary data.</text>
</comment>
<keyword evidence="3" id="KW-1185">Reference proteome</keyword>
<feature type="compositionally biased region" description="Polar residues" evidence="1">
    <location>
        <begin position="255"/>
        <end position="265"/>
    </location>
</feature>
<protein>
    <submittedName>
        <fullName evidence="2">Prophage protein</fullName>
    </submittedName>
</protein>
<evidence type="ECO:0000256" key="1">
    <source>
        <dbReference type="SAM" id="MobiDB-lite"/>
    </source>
</evidence>
<dbReference type="Pfam" id="PF13730">
    <property type="entry name" value="HTH_36"/>
    <property type="match status" value="1"/>
</dbReference>
<sequence length="286" mass="32875">MPMIGGTDMTETVERPNYYAIIPASVRYDNSLPGKASLLYGEITALCNQKGYCWASDSYFADLYGVAKSTIQTWLKALEINGHISRDVIYKEGTREIEHRYIRISVGGIPKNQSTPTPKNQRENNTSINTTVNNTSNKKHSAANATPLVQLEKDFEEIWQAYPNKKGKGQAFNHYKAWRKKAVDHTNEYLFNKLDRYKQYIKLNSNWYHPLNGATWFNGRFDDELDLTPKTQNRGYQKNARKEIIPQWVKDQKSQHNANHGTSNHISDDDRKRLADRLAKLESKGS</sequence>
<dbReference type="EMBL" id="AYGX02000041">
    <property type="protein sequence ID" value="KRO28485.1"/>
    <property type="molecule type" value="Genomic_DNA"/>
</dbReference>
<name>A0A0R2NS61_9LACO</name>
<reference evidence="2 3" key="1">
    <citation type="journal article" date="2015" name="Genome Announc.">
        <title>Expanding the biotechnology potential of lactobacilli through comparative genomics of 213 strains and associated genera.</title>
        <authorList>
            <person name="Sun Z."/>
            <person name="Harris H.M."/>
            <person name="McCann A."/>
            <person name="Guo C."/>
            <person name="Argimon S."/>
            <person name="Zhang W."/>
            <person name="Yang X."/>
            <person name="Jeffery I.B."/>
            <person name="Cooney J.C."/>
            <person name="Kagawa T.F."/>
            <person name="Liu W."/>
            <person name="Song Y."/>
            <person name="Salvetti E."/>
            <person name="Wrobel A."/>
            <person name="Rasinkangas P."/>
            <person name="Parkhill J."/>
            <person name="Rea M.C."/>
            <person name="O'Sullivan O."/>
            <person name="Ritari J."/>
            <person name="Douillard F.P."/>
            <person name="Paul Ross R."/>
            <person name="Yang R."/>
            <person name="Briner A.E."/>
            <person name="Felis G.E."/>
            <person name="de Vos W.M."/>
            <person name="Barrangou R."/>
            <person name="Klaenhammer T.R."/>
            <person name="Caufield P.W."/>
            <person name="Cui Y."/>
            <person name="Zhang H."/>
            <person name="O'Toole P.W."/>
        </authorList>
    </citation>
    <scope>NUCLEOTIDE SEQUENCE [LARGE SCALE GENOMIC DNA]</scope>
    <source>
        <strain evidence="2 3">DSM 21115</strain>
    </source>
</reference>
<evidence type="ECO:0000313" key="2">
    <source>
        <dbReference type="EMBL" id="KRO28485.1"/>
    </source>
</evidence>
<accession>A0A0R2NS61</accession>
<feature type="region of interest" description="Disordered" evidence="1">
    <location>
        <begin position="108"/>
        <end position="143"/>
    </location>
</feature>
<dbReference type="AlphaFoldDB" id="A0A0R2NS61"/>
<proteinExistence type="predicted"/>
<evidence type="ECO:0000313" key="3">
    <source>
        <dbReference type="Proteomes" id="UP000050920"/>
    </source>
</evidence>
<gene>
    <name evidence="2" type="ORF">DY78_GL002350</name>
</gene>
<organism evidence="2 3">
    <name type="scientific">Lactiplantibacillus fabifermentans DSM 21115</name>
    <dbReference type="NCBI Taxonomy" id="1413187"/>
    <lineage>
        <taxon>Bacteria</taxon>
        <taxon>Bacillati</taxon>
        <taxon>Bacillota</taxon>
        <taxon>Bacilli</taxon>
        <taxon>Lactobacillales</taxon>
        <taxon>Lactobacillaceae</taxon>
        <taxon>Lactiplantibacillus</taxon>
    </lineage>
</organism>
<feature type="compositionally biased region" description="Low complexity" evidence="1">
    <location>
        <begin position="124"/>
        <end position="136"/>
    </location>
</feature>
<dbReference type="Proteomes" id="UP000050920">
    <property type="component" value="Unassembled WGS sequence"/>
</dbReference>
<feature type="region of interest" description="Disordered" evidence="1">
    <location>
        <begin position="250"/>
        <end position="272"/>
    </location>
</feature>